<protein>
    <submittedName>
        <fullName evidence="2">Uncharacterized protein</fullName>
    </submittedName>
</protein>
<name>X8BEY6_MYCXE</name>
<dbReference type="PATRIC" id="fig|1299334.3.peg.4082"/>
<gene>
    <name evidence="2" type="ORF">I553_5915</name>
</gene>
<comment type="caution">
    <text evidence="2">The sequence shown here is derived from an EMBL/GenBank/DDBJ whole genome shotgun (WGS) entry which is preliminary data.</text>
</comment>
<sequence>MPALPDACEAQVPPPPAVAACPLCRDACEAQVPPPPAVAAWPLCRDACGRRFSHRRRCNFLLDFLTDALSRLGDHVDDRESSPLDAFLGLTGNAQTTGASGNRRLPPGNLRPCPAYGLKRRSPHKTRRGCRLRRKSVLHHPDRSLPNVAPSQRCGQSQPRRHLLLLTRPTLGGWHHASITCRTCLNE</sequence>
<feature type="compositionally biased region" description="Basic residues" evidence="1">
    <location>
        <begin position="118"/>
        <end position="136"/>
    </location>
</feature>
<reference evidence="2" key="1">
    <citation type="submission" date="2014-01" db="EMBL/GenBank/DDBJ databases">
        <authorList>
            <person name="Brown-Elliot B."/>
            <person name="Wallace R."/>
            <person name="Lenaerts A."/>
            <person name="Ordway D."/>
            <person name="DeGroote M.A."/>
            <person name="Parker T."/>
            <person name="Sizemore C."/>
            <person name="Tallon L.J."/>
            <person name="Sadzewicz L.K."/>
            <person name="Sengamalay N."/>
            <person name="Fraser C.M."/>
            <person name="Hine E."/>
            <person name="Shefchek K.A."/>
            <person name="Das S.P."/>
            <person name="Tettelin H."/>
        </authorList>
    </citation>
    <scope>NUCLEOTIDE SEQUENCE [LARGE SCALE GENOMIC DNA]</scope>
    <source>
        <strain evidence="2">4042</strain>
    </source>
</reference>
<dbReference type="EMBL" id="JAOB01000042">
    <property type="protein sequence ID" value="EUA42056.1"/>
    <property type="molecule type" value="Genomic_DNA"/>
</dbReference>
<organism evidence="2">
    <name type="scientific">Mycobacterium xenopi 4042</name>
    <dbReference type="NCBI Taxonomy" id="1299334"/>
    <lineage>
        <taxon>Bacteria</taxon>
        <taxon>Bacillati</taxon>
        <taxon>Actinomycetota</taxon>
        <taxon>Actinomycetes</taxon>
        <taxon>Mycobacteriales</taxon>
        <taxon>Mycobacteriaceae</taxon>
        <taxon>Mycobacterium</taxon>
    </lineage>
</organism>
<accession>X8BEY6</accession>
<proteinExistence type="predicted"/>
<dbReference type="AlphaFoldDB" id="X8BEY6"/>
<evidence type="ECO:0000256" key="1">
    <source>
        <dbReference type="SAM" id="MobiDB-lite"/>
    </source>
</evidence>
<evidence type="ECO:0000313" key="2">
    <source>
        <dbReference type="EMBL" id="EUA42056.1"/>
    </source>
</evidence>
<feature type="region of interest" description="Disordered" evidence="1">
    <location>
        <begin position="95"/>
        <end position="136"/>
    </location>
</feature>